<protein>
    <submittedName>
        <fullName evidence="2">(Mediterranean fruit fly) hypothetical protein</fullName>
    </submittedName>
</protein>
<reference evidence="2" key="1">
    <citation type="submission" date="2020-11" db="EMBL/GenBank/DDBJ databases">
        <authorList>
            <person name="Whitehead M."/>
        </authorList>
    </citation>
    <scope>NUCLEOTIDE SEQUENCE</scope>
    <source>
        <strain evidence="2">EGII</strain>
    </source>
</reference>
<dbReference type="AlphaFoldDB" id="A0A811TX51"/>
<keyword evidence="1" id="KW-0812">Transmembrane</keyword>
<dbReference type="EMBL" id="CAJHJT010000001">
    <property type="protein sequence ID" value="CAD6991404.1"/>
    <property type="molecule type" value="Genomic_DNA"/>
</dbReference>
<dbReference type="Proteomes" id="UP000606786">
    <property type="component" value="Unassembled WGS sequence"/>
</dbReference>
<keyword evidence="1" id="KW-0472">Membrane</keyword>
<comment type="caution">
    <text evidence="2">The sequence shown here is derived from an EMBL/GenBank/DDBJ whole genome shotgun (WGS) entry which is preliminary data.</text>
</comment>
<organism evidence="2 3">
    <name type="scientific">Ceratitis capitata</name>
    <name type="common">Mediterranean fruit fly</name>
    <name type="synonym">Tephritis capitata</name>
    <dbReference type="NCBI Taxonomy" id="7213"/>
    <lineage>
        <taxon>Eukaryota</taxon>
        <taxon>Metazoa</taxon>
        <taxon>Ecdysozoa</taxon>
        <taxon>Arthropoda</taxon>
        <taxon>Hexapoda</taxon>
        <taxon>Insecta</taxon>
        <taxon>Pterygota</taxon>
        <taxon>Neoptera</taxon>
        <taxon>Endopterygota</taxon>
        <taxon>Diptera</taxon>
        <taxon>Brachycera</taxon>
        <taxon>Muscomorpha</taxon>
        <taxon>Tephritoidea</taxon>
        <taxon>Tephritidae</taxon>
        <taxon>Ceratitis</taxon>
        <taxon>Ceratitis</taxon>
    </lineage>
</organism>
<evidence type="ECO:0000256" key="1">
    <source>
        <dbReference type="SAM" id="Phobius"/>
    </source>
</evidence>
<sequence>MAYIVEIFNNVIINLLLLNISVFIIQKYACTWSLLYPDTTSVKKVRSAII</sequence>
<gene>
    <name evidence="2" type="ORF">CCAP1982_LOCUS331</name>
</gene>
<keyword evidence="1" id="KW-1133">Transmembrane helix</keyword>
<accession>A0A811TX51</accession>
<evidence type="ECO:0000313" key="3">
    <source>
        <dbReference type="Proteomes" id="UP000606786"/>
    </source>
</evidence>
<evidence type="ECO:0000313" key="2">
    <source>
        <dbReference type="EMBL" id="CAD6991404.1"/>
    </source>
</evidence>
<feature type="transmembrane region" description="Helical" evidence="1">
    <location>
        <begin position="12"/>
        <end position="36"/>
    </location>
</feature>
<keyword evidence="3" id="KW-1185">Reference proteome</keyword>
<name>A0A811TX51_CERCA</name>
<proteinExistence type="predicted"/>